<reference evidence="1" key="1">
    <citation type="journal article" date="2015" name="Nature">
        <title>Complex archaea that bridge the gap between prokaryotes and eukaryotes.</title>
        <authorList>
            <person name="Spang A."/>
            <person name="Saw J.H."/>
            <person name="Jorgensen S.L."/>
            <person name="Zaremba-Niedzwiedzka K."/>
            <person name="Martijn J."/>
            <person name="Lind A.E."/>
            <person name="van Eijk R."/>
            <person name="Schleper C."/>
            <person name="Guy L."/>
            <person name="Ettema T.J."/>
        </authorList>
    </citation>
    <scope>NUCLEOTIDE SEQUENCE</scope>
</reference>
<gene>
    <name evidence="1" type="ORF">LCGC14_1791020</name>
</gene>
<protein>
    <submittedName>
        <fullName evidence="1">Uncharacterized protein</fullName>
    </submittedName>
</protein>
<evidence type="ECO:0000313" key="1">
    <source>
        <dbReference type="EMBL" id="KKM01783.1"/>
    </source>
</evidence>
<proteinExistence type="predicted"/>
<accession>A0A0F9JS71</accession>
<dbReference type="AlphaFoldDB" id="A0A0F9JS71"/>
<name>A0A0F9JS71_9ZZZZ</name>
<organism evidence="1">
    <name type="scientific">marine sediment metagenome</name>
    <dbReference type="NCBI Taxonomy" id="412755"/>
    <lineage>
        <taxon>unclassified sequences</taxon>
        <taxon>metagenomes</taxon>
        <taxon>ecological metagenomes</taxon>
    </lineage>
</organism>
<comment type="caution">
    <text evidence="1">The sequence shown here is derived from an EMBL/GenBank/DDBJ whole genome shotgun (WGS) entry which is preliminary data.</text>
</comment>
<dbReference type="EMBL" id="LAZR01017103">
    <property type="protein sequence ID" value="KKM01783.1"/>
    <property type="molecule type" value="Genomic_DNA"/>
</dbReference>
<sequence>MPLKDTIRQLLGKNSPPPAPCNSYLRVFRSGGTTWGVTDLLITKSKDFPLIVTYRITNIGDKPSKVIARSLIKDQFGVREHGGEVRTTVLYPKGSCEVHCNFKPPQGSIPTTFLLKSEGHLRTFLRIPFKDIPHKEEA</sequence>